<dbReference type="WBParaSite" id="ACAC_0000063101-mRNA-1">
    <property type="protein sequence ID" value="ACAC_0000063101-mRNA-1"/>
    <property type="gene ID" value="ACAC_0000063101"/>
</dbReference>
<keyword evidence="1" id="KW-1185">Reference proteome</keyword>
<dbReference type="Proteomes" id="UP000035642">
    <property type="component" value="Unassembled WGS sequence"/>
</dbReference>
<dbReference type="AlphaFoldDB" id="A0A0K0CU07"/>
<evidence type="ECO:0000313" key="1">
    <source>
        <dbReference type="Proteomes" id="UP000035642"/>
    </source>
</evidence>
<proteinExistence type="predicted"/>
<organism evidence="1 2">
    <name type="scientific">Angiostrongylus cantonensis</name>
    <name type="common">Rat lungworm</name>
    <dbReference type="NCBI Taxonomy" id="6313"/>
    <lineage>
        <taxon>Eukaryota</taxon>
        <taxon>Metazoa</taxon>
        <taxon>Ecdysozoa</taxon>
        <taxon>Nematoda</taxon>
        <taxon>Chromadorea</taxon>
        <taxon>Rhabditida</taxon>
        <taxon>Rhabditina</taxon>
        <taxon>Rhabditomorpha</taxon>
        <taxon>Strongyloidea</taxon>
        <taxon>Metastrongylidae</taxon>
        <taxon>Angiostrongylus</taxon>
    </lineage>
</organism>
<protein>
    <submittedName>
        <fullName evidence="2">Uncharacterized protein</fullName>
    </submittedName>
</protein>
<reference evidence="2" key="2">
    <citation type="submission" date="2017-02" db="UniProtKB">
        <authorList>
            <consortium name="WormBaseParasite"/>
        </authorList>
    </citation>
    <scope>IDENTIFICATION</scope>
</reference>
<evidence type="ECO:0000313" key="2">
    <source>
        <dbReference type="WBParaSite" id="ACAC_0000063101-mRNA-1"/>
    </source>
</evidence>
<sequence length="72" mass="8302">MGECEEESEKMTFTVGVEYNGLLGFQARMVFFFELALNCSPIAHHFQQCIELLENDVLSNQYVVKNLEILHC</sequence>
<accession>A0A0K0CU07</accession>
<reference evidence="1" key="1">
    <citation type="submission" date="2012-09" db="EMBL/GenBank/DDBJ databases">
        <authorList>
            <person name="Martin A.A."/>
        </authorList>
    </citation>
    <scope>NUCLEOTIDE SEQUENCE</scope>
</reference>
<name>A0A0K0CU07_ANGCA</name>